<evidence type="ECO:0000313" key="4">
    <source>
        <dbReference type="EMBL" id="QTG17233.1"/>
    </source>
</evidence>
<dbReference type="SUPFAM" id="SSF53067">
    <property type="entry name" value="Actin-like ATPase domain"/>
    <property type="match status" value="1"/>
</dbReference>
<geneLocation type="plasmid" evidence="4 5">
    <name>pTiQ15_94</name>
</geneLocation>
<protein>
    <submittedName>
        <fullName evidence="4">Hydantoinase/oxoprolinase family protein</fullName>
    </submittedName>
</protein>
<dbReference type="RefSeq" id="WP_333722821.1">
    <property type="nucleotide sequence ID" value="NZ_CP049220.1"/>
</dbReference>
<feature type="domain" description="Hydantoinase A/oxoprolinase" evidence="1">
    <location>
        <begin position="204"/>
        <end position="491"/>
    </location>
</feature>
<dbReference type="Pfam" id="PF05378">
    <property type="entry name" value="Hydant_A_N"/>
    <property type="match status" value="1"/>
</dbReference>
<gene>
    <name evidence="4" type="ORF">G6M86_28580</name>
</gene>
<dbReference type="InterPro" id="IPR049517">
    <property type="entry name" value="ACX-like_C"/>
</dbReference>
<dbReference type="InterPro" id="IPR045079">
    <property type="entry name" value="Oxoprolinase-like"/>
</dbReference>
<dbReference type="InterPro" id="IPR008040">
    <property type="entry name" value="Hydant_A_N"/>
</dbReference>
<dbReference type="PANTHER" id="PTHR11365:SF23">
    <property type="entry name" value="HYPOTHETICAL 5-OXOPROLINASE (EUROFUNG)-RELATED"/>
    <property type="match status" value="1"/>
</dbReference>
<keyword evidence="4" id="KW-0614">Plasmid</keyword>
<accession>A0AAJ4TDN9</accession>
<proteinExistence type="predicted"/>
<organism evidence="4 5">
    <name type="scientific">Agrobacterium tumefaciens</name>
    <dbReference type="NCBI Taxonomy" id="358"/>
    <lineage>
        <taxon>Bacteria</taxon>
        <taxon>Pseudomonadati</taxon>
        <taxon>Pseudomonadota</taxon>
        <taxon>Alphaproteobacteria</taxon>
        <taxon>Hyphomicrobiales</taxon>
        <taxon>Rhizobiaceae</taxon>
        <taxon>Rhizobium/Agrobacterium group</taxon>
        <taxon>Agrobacterium</taxon>
        <taxon>Agrobacterium tumefaciens complex</taxon>
    </lineage>
</organism>
<feature type="domain" description="Acetophenone carboxylase-like C-terminal" evidence="3">
    <location>
        <begin position="505"/>
        <end position="680"/>
    </location>
</feature>
<feature type="domain" description="Hydantoinase/oxoprolinase N-terminal" evidence="2">
    <location>
        <begin position="4"/>
        <end position="182"/>
    </location>
</feature>
<reference evidence="4" key="1">
    <citation type="submission" date="2020-02" db="EMBL/GenBank/DDBJ databases">
        <title>Unexpected conservation and global transmission of agrobacterial virulence plasmids.</title>
        <authorList>
            <person name="Weisberg A.J."/>
            <person name="Davis E.W. II"/>
            <person name="Tabima J.R."/>
            <person name="Belcher M.S."/>
            <person name="Miller M."/>
            <person name="Kuo C.-H."/>
            <person name="Loper J.E."/>
            <person name="Grunwald N.J."/>
            <person name="Putnam M.L."/>
            <person name="Chang J.H."/>
        </authorList>
    </citation>
    <scope>NUCLEOTIDE SEQUENCE</scope>
    <source>
        <strain evidence="4">Q15/94</strain>
        <plasmid evidence="4">pTiQ15_94</plasmid>
    </source>
</reference>
<sequence>MGIRIGSDTGGTHTDLVVVDDDRAQITTLKVPTTPEDLSNGIAAGIETIVKRAGREMSDVDRFVYGTTLVTNLIVEEQQVDIGLITTAGFRDVLEIGRASRRPNVYDIHWRPARPLISRELRVTVKERIAADGSVVTPIDDEDIAKSLEELKSKGVRCVAVCLMNSYANPAHEQQIAKVAANRYPDLALSLSCDVAREFREYERTSTTAINAFVAGPLTRHLDGLAEALSGKGIMPSPYIIRGNGGVMSFTSAKKLPAALTHSGPMGGIIGGAALAEKAGVNKIITLDMGGTSADVSLLTDGKAEMTTRSSVGRHPLLLPMLDLITIGAGGGSIAWVDQGGALRLGPRSAGSVPGPACYGQGGENPTVTDSNLFGGRLNPEYFLAGARKLFPDKSREAILRKVAEPCGITVEAAASGIMALAEAHMVNAIKLITVQRGLDPRDYTLVGFGGAGPLHTLRLAEELGIRSALIPPAPGNLSALGMLTAQVRHDLVRTKLSLLGEVDADELSAGFDELVQQGNLALEDEDIPAGKSQYVTSLDLRYKGQNFELNLPLPSGDMRAALDALPARFAERHKLMYGYDNPGKPIQIVNMRVAAMSIKPDFVWPTFPAQAGGGITAVSRRKVLIDAGHWDELPIYRLEDLREGYTFSGASIVEYPGSTLFVPPGWNARCDAYRILHLER</sequence>
<dbReference type="InterPro" id="IPR043129">
    <property type="entry name" value="ATPase_NBD"/>
</dbReference>
<evidence type="ECO:0000259" key="3">
    <source>
        <dbReference type="Pfam" id="PF19278"/>
    </source>
</evidence>
<dbReference type="GO" id="GO:0017168">
    <property type="term" value="F:5-oxoprolinase (ATP-hydrolyzing) activity"/>
    <property type="evidence" value="ECO:0007669"/>
    <property type="project" value="TreeGrafter"/>
</dbReference>
<dbReference type="GO" id="GO:0005829">
    <property type="term" value="C:cytosol"/>
    <property type="evidence" value="ECO:0007669"/>
    <property type="project" value="TreeGrafter"/>
</dbReference>
<dbReference type="Pfam" id="PF19278">
    <property type="entry name" value="Hydant_A_C"/>
    <property type="match status" value="1"/>
</dbReference>
<dbReference type="PANTHER" id="PTHR11365">
    <property type="entry name" value="5-OXOPROLINASE RELATED"/>
    <property type="match status" value="1"/>
</dbReference>
<dbReference type="AlphaFoldDB" id="A0AAJ4TDN9"/>
<dbReference type="Pfam" id="PF01968">
    <property type="entry name" value="Hydantoinase_A"/>
    <property type="match status" value="1"/>
</dbReference>
<evidence type="ECO:0000259" key="1">
    <source>
        <dbReference type="Pfam" id="PF01968"/>
    </source>
</evidence>
<evidence type="ECO:0000313" key="5">
    <source>
        <dbReference type="Proteomes" id="UP000663946"/>
    </source>
</evidence>
<evidence type="ECO:0000259" key="2">
    <source>
        <dbReference type="Pfam" id="PF05378"/>
    </source>
</evidence>
<dbReference type="GO" id="GO:0006749">
    <property type="term" value="P:glutathione metabolic process"/>
    <property type="evidence" value="ECO:0007669"/>
    <property type="project" value="TreeGrafter"/>
</dbReference>
<dbReference type="InterPro" id="IPR002821">
    <property type="entry name" value="Hydantoinase_A"/>
</dbReference>
<dbReference type="EMBL" id="CP049220">
    <property type="protein sequence ID" value="QTG17233.1"/>
    <property type="molecule type" value="Genomic_DNA"/>
</dbReference>
<dbReference type="Proteomes" id="UP000663946">
    <property type="component" value="Plasmid pTiQ15_94"/>
</dbReference>
<name>A0AAJ4TDN9_AGRTU</name>